<dbReference type="OrthoDB" id="2496787at2759"/>
<name>A0A7C8I252_9PLEO</name>
<feature type="transmembrane region" description="Helical" evidence="6">
    <location>
        <begin position="130"/>
        <end position="156"/>
    </location>
</feature>
<comment type="similarity">
    <text evidence="5">Belongs to the SAT4 family.</text>
</comment>
<feature type="domain" description="Rhodopsin" evidence="7">
    <location>
        <begin position="34"/>
        <end position="218"/>
    </location>
</feature>
<feature type="transmembrane region" description="Helical" evidence="6">
    <location>
        <begin position="95"/>
        <end position="118"/>
    </location>
</feature>
<organism evidence="8 9">
    <name type="scientific">Massariosphaeria phaeospora</name>
    <dbReference type="NCBI Taxonomy" id="100035"/>
    <lineage>
        <taxon>Eukaryota</taxon>
        <taxon>Fungi</taxon>
        <taxon>Dikarya</taxon>
        <taxon>Ascomycota</taxon>
        <taxon>Pezizomycotina</taxon>
        <taxon>Dothideomycetes</taxon>
        <taxon>Pleosporomycetidae</taxon>
        <taxon>Pleosporales</taxon>
        <taxon>Pleosporales incertae sedis</taxon>
        <taxon>Massariosphaeria</taxon>
    </lineage>
</organism>
<keyword evidence="4 6" id="KW-0472">Membrane</keyword>
<protein>
    <recommendedName>
        <fullName evidence="7">Rhodopsin domain-containing protein</fullName>
    </recommendedName>
</protein>
<dbReference type="PANTHER" id="PTHR33048:SF146">
    <property type="entry name" value="INTEGRAL MEMBRANE PROTEIN"/>
    <property type="match status" value="1"/>
</dbReference>
<dbReference type="InterPro" id="IPR049326">
    <property type="entry name" value="Rhodopsin_dom_fungi"/>
</dbReference>
<keyword evidence="9" id="KW-1185">Reference proteome</keyword>
<keyword evidence="3 6" id="KW-1133">Transmembrane helix</keyword>
<proteinExistence type="inferred from homology"/>
<evidence type="ECO:0000256" key="3">
    <source>
        <dbReference type="ARBA" id="ARBA00022989"/>
    </source>
</evidence>
<sequence length="218" mass="24646">MSTPAELSGFDKTNDAMVCSAVLLVLATISIAIRECSRRIRKVRLAPYDYLLYTGYLLFVALTSATLWSTVHGALAEATWPTLSPQEANLRFKVFFATSLLWIATNVCVKLSVLFLYRSIFGLQTPWFRIAWWANVLWVCPGFLVIGFAMMTYTYTLFDKAARNRTKPPDETLNVFVAWMNAVPEMCILMIPIPHLIALQMNKRKKYGVIGVFCIGIV</sequence>
<evidence type="ECO:0000313" key="9">
    <source>
        <dbReference type="Proteomes" id="UP000481861"/>
    </source>
</evidence>
<keyword evidence="2 6" id="KW-0812">Transmembrane</keyword>
<evidence type="ECO:0000256" key="5">
    <source>
        <dbReference type="ARBA" id="ARBA00038359"/>
    </source>
</evidence>
<dbReference type="EMBL" id="JAADJZ010000040">
    <property type="protein sequence ID" value="KAF2864793.1"/>
    <property type="molecule type" value="Genomic_DNA"/>
</dbReference>
<evidence type="ECO:0000313" key="8">
    <source>
        <dbReference type="EMBL" id="KAF2864793.1"/>
    </source>
</evidence>
<feature type="transmembrane region" description="Helical" evidence="6">
    <location>
        <begin position="53"/>
        <end position="75"/>
    </location>
</feature>
<evidence type="ECO:0000256" key="1">
    <source>
        <dbReference type="ARBA" id="ARBA00004141"/>
    </source>
</evidence>
<evidence type="ECO:0000256" key="4">
    <source>
        <dbReference type="ARBA" id="ARBA00023136"/>
    </source>
</evidence>
<comment type="caution">
    <text evidence="8">The sequence shown here is derived from an EMBL/GenBank/DDBJ whole genome shotgun (WGS) entry which is preliminary data.</text>
</comment>
<dbReference type="Proteomes" id="UP000481861">
    <property type="component" value="Unassembled WGS sequence"/>
</dbReference>
<reference evidence="8 9" key="1">
    <citation type="submission" date="2020-01" db="EMBL/GenBank/DDBJ databases">
        <authorList>
            <consortium name="DOE Joint Genome Institute"/>
            <person name="Haridas S."/>
            <person name="Albert R."/>
            <person name="Binder M."/>
            <person name="Bloem J."/>
            <person name="Labutti K."/>
            <person name="Salamov A."/>
            <person name="Andreopoulos B."/>
            <person name="Baker S.E."/>
            <person name="Barry K."/>
            <person name="Bills G."/>
            <person name="Bluhm B.H."/>
            <person name="Cannon C."/>
            <person name="Castanera R."/>
            <person name="Culley D.E."/>
            <person name="Daum C."/>
            <person name="Ezra D."/>
            <person name="Gonzalez J.B."/>
            <person name="Henrissat B."/>
            <person name="Kuo A."/>
            <person name="Liang C."/>
            <person name="Lipzen A."/>
            <person name="Lutzoni F."/>
            <person name="Magnuson J."/>
            <person name="Mondo S."/>
            <person name="Nolan M."/>
            <person name="Ohm R."/>
            <person name="Pangilinan J."/>
            <person name="Park H.-J.H."/>
            <person name="Ramirez L."/>
            <person name="Alfaro M."/>
            <person name="Sun H."/>
            <person name="Tritt A."/>
            <person name="Yoshinaga Y."/>
            <person name="Zwiers L.-H.L."/>
            <person name="Turgeon B.G."/>
            <person name="Goodwin S.B."/>
            <person name="Spatafora J.W."/>
            <person name="Crous P.W."/>
            <person name="Grigoriev I.V."/>
        </authorList>
    </citation>
    <scope>NUCLEOTIDE SEQUENCE [LARGE SCALE GENOMIC DNA]</scope>
    <source>
        <strain evidence="8 9">CBS 611.86</strain>
    </source>
</reference>
<dbReference type="Pfam" id="PF20684">
    <property type="entry name" value="Fung_rhodopsin"/>
    <property type="match status" value="1"/>
</dbReference>
<dbReference type="GO" id="GO:0016020">
    <property type="term" value="C:membrane"/>
    <property type="evidence" value="ECO:0007669"/>
    <property type="project" value="UniProtKB-SubCell"/>
</dbReference>
<dbReference type="InterPro" id="IPR052337">
    <property type="entry name" value="SAT4-like"/>
</dbReference>
<feature type="transmembrane region" description="Helical" evidence="6">
    <location>
        <begin position="176"/>
        <end position="197"/>
    </location>
</feature>
<dbReference type="PANTHER" id="PTHR33048">
    <property type="entry name" value="PTH11-LIKE INTEGRAL MEMBRANE PROTEIN (AFU_ORTHOLOGUE AFUA_5G11245)"/>
    <property type="match status" value="1"/>
</dbReference>
<evidence type="ECO:0000259" key="7">
    <source>
        <dbReference type="Pfam" id="PF20684"/>
    </source>
</evidence>
<gene>
    <name evidence="8" type="ORF">BDV95DRAFT_291865</name>
</gene>
<comment type="subcellular location">
    <subcellularLocation>
        <location evidence="1">Membrane</location>
        <topology evidence="1">Multi-pass membrane protein</topology>
    </subcellularLocation>
</comment>
<accession>A0A7C8I252</accession>
<feature type="transmembrane region" description="Helical" evidence="6">
    <location>
        <begin position="15"/>
        <end position="33"/>
    </location>
</feature>
<evidence type="ECO:0000256" key="6">
    <source>
        <dbReference type="SAM" id="Phobius"/>
    </source>
</evidence>
<evidence type="ECO:0000256" key="2">
    <source>
        <dbReference type="ARBA" id="ARBA00022692"/>
    </source>
</evidence>
<dbReference type="AlphaFoldDB" id="A0A7C8I252"/>